<feature type="domain" description="Type I restriction modification DNA specificity" evidence="4">
    <location>
        <begin position="67"/>
        <end position="183"/>
    </location>
</feature>
<sequence>MEELLDKVIEELQIDKSNWVLTKFGDVAIQQKQNVDRDNTSLTRYVKGEHMGSEDLHLRSWGELEDEYLGPAFIRRFDEGDILYGSRRTYLRKVVIAPFSGITSNTTFVIKANEKNIDKALLPFVMMSEGFTEHSIRNSKGSVNPYVNWKDLANYEFLLPPKDQQTQLAKLLWAMDDVIEREIEVLESLKNTYQTTVDNLFSIKLENWGYKTLDKIGIINAESLKGKTNPDYEFSYLDIASIVEPKVIGELKKIRFSESPSRARRIVRNDSIVLSMVRPYQQSFVYVEKADDLIASTGTGVINLNPEVNSKFVFHQFFSKRFIRYCEDRMTGTNYPAITPTDIEQFRIAIPKEDKSTIRNIVNQLDGFDKNCLLVKSKIASSKSLQKSLINQIF</sequence>
<dbReference type="EMBL" id="JACVXB010000002">
    <property type="protein sequence ID" value="MBD0831821.1"/>
    <property type="molecule type" value="Genomic_DNA"/>
</dbReference>
<gene>
    <name evidence="5" type="ORF">ICJ83_06730</name>
</gene>
<evidence type="ECO:0000256" key="2">
    <source>
        <dbReference type="ARBA" id="ARBA00022747"/>
    </source>
</evidence>
<dbReference type="AlphaFoldDB" id="A0A8J6Q270"/>
<keyword evidence="5" id="KW-0540">Nuclease</keyword>
<evidence type="ECO:0000313" key="6">
    <source>
        <dbReference type="Proteomes" id="UP000600588"/>
    </source>
</evidence>
<reference evidence="5 6" key="1">
    <citation type="submission" date="2020-09" db="EMBL/GenBank/DDBJ databases">
        <title>TT11 complete genome.</title>
        <authorList>
            <person name="Wu Z."/>
        </authorList>
    </citation>
    <scope>NUCLEOTIDE SEQUENCE [LARGE SCALE GENOMIC DNA]</scope>
    <source>
        <strain evidence="5 6">TT11</strain>
    </source>
</reference>
<keyword evidence="5" id="KW-0255">Endonuclease</keyword>
<accession>A0A8J6Q270</accession>
<evidence type="ECO:0000256" key="1">
    <source>
        <dbReference type="ARBA" id="ARBA00010923"/>
    </source>
</evidence>
<evidence type="ECO:0000313" key="5">
    <source>
        <dbReference type="EMBL" id="MBD0831821.1"/>
    </source>
</evidence>
<keyword evidence="5" id="KW-0378">Hydrolase</keyword>
<dbReference type="Proteomes" id="UP000600588">
    <property type="component" value="Unassembled WGS sequence"/>
</dbReference>
<dbReference type="SUPFAM" id="SSF116734">
    <property type="entry name" value="DNA methylase specificity domain"/>
    <property type="match status" value="2"/>
</dbReference>
<keyword evidence="3" id="KW-0238">DNA-binding</keyword>
<proteinExistence type="inferred from homology"/>
<dbReference type="PANTHER" id="PTHR30408:SF13">
    <property type="entry name" value="TYPE I RESTRICTION ENZYME HINDI SPECIFICITY SUBUNIT"/>
    <property type="match status" value="1"/>
</dbReference>
<keyword evidence="2" id="KW-0680">Restriction system</keyword>
<dbReference type="Gene3D" id="3.90.220.20">
    <property type="entry name" value="DNA methylase specificity domains"/>
    <property type="match status" value="2"/>
</dbReference>
<dbReference type="GO" id="GO:0003677">
    <property type="term" value="F:DNA binding"/>
    <property type="evidence" value="ECO:0007669"/>
    <property type="project" value="UniProtKB-KW"/>
</dbReference>
<comment type="similarity">
    <text evidence="1">Belongs to the type-I restriction system S methylase family.</text>
</comment>
<protein>
    <submittedName>
        <fullName evidence="5">Restriction endonuclease subunit S</fullName>
    </submittedName>
</protein>
<organism evidence="5 6">
    <name type="scientific">Aestuariibaculum sediminum</name>
    <dbReference type="NCBI Taxonomy" id="2770637"/>
    <lineage>
        <taxon>Bacteria</taxon>
        <taxon>Pseudomonadati</taxon>
        <taxon>Bacteroidota</taxon>
        <taxon>Flavobacteriia</taxon>
        <taxon>Flavobacteriales</taxon>
        <taxon>Flavobacteriaceae</taxon>
    </lineage>
</organism>
<dbReference type="InterPro" id="IPR044946">
    <property type="entry name" value="Restrct_endonuc_typeI_TRD_sf"/>
</dbReference>
<evidence type="ECO:0000256" key="3">
    <source>
        <dbReference type="ARBA" id="ARBA00023125"/>
    </source>
</evidence>
<dbReference type="GO" id="GO:0009307">
    <property type="term" value="P:DNA restriction-modification system"/>
    <property type="evidence" value="ECO:0007669"/>
    <property type="project" value="UniProtKB-KW"/>
</dbReference>
<evidence type="ECO:0000259" key="4">
    <source>
        <dbReference type="Pfam" id="PF01420"/>
    </source>
</evidence>
<dbReference type="InterPro" id="IPR052021">
    <property type="entry name" value="Type-I_RS_S_subunit"/>
</dbReference>
<dbReference type="RefSeq" id="WP_188229610.1">
    <property type="nucleotide sequence ID" value="NZ_JACVXB010000002.1"/>
</dbReference>
<name>A0A8J6Q270_9FLAO</name>
<dbReference type="CDD" id="cd16961">
    <property type="entry name" value="RMtype1_S_TRD-CR_like"/>
    <property type="match status" value="1"/>
</dbReference>
<comment type="caution">
    <text evidence="5">The sequence shown here is derived from an EMBL/GenBank/DDBJ whole genome shotgun (WGS) entry which is preliminary data.</text>
</comment>
<dbReference type="InterPro" id="IPR000055">
    <property type="entry name" value="Restrct_endonuc_typeI_TRD"/>
</dbReference>
<dbReference type="GO" id="GO:0004519">
    <property type="term" value="F:endonuclease activity"/>
    <property type="evidence" value="ECO:0007669"/>
    <property type="project" value="UniProtKB-KW"/>
</dbReference>
<dbReference type="Pfam" id="PF01420">
    <property type="entry name" value="Methylase_S"/>
    <property type="match status" value="1"/>
</dbReference>
<dbReference type="PANTHER" id="PTHR30408">
    <property type="entry name" value="TYPE-1 RESTRICTION ENZYME ECOKI SPECIFICITY PROTEIN"/>
    <property type="match status" value="1"/>
</dbReference>
<keyword evidence="6" id="KW-1185">Reference proteome</keyword>